<evidence type="ECO:0000313" key="2">
    <source>
        <dbReference type="EMBL" id="GFD01776.1"/>
    </source>
</evidence>
<evidence type="ECO:0000256" key="1">
    <source>
        <dbReference type="SAM" id="MobiDB-lite"/>
    </source>
</evidence>
<proteinExistence type="predicted"/>
<gene>
    <name evidence="2" type="ORF">Tci_873745</name>
</gene>
<accession>A0A699SYQ1</accession>
<dbReference type="EMBL" id="BKCJ011193536">
    <property type="protein sequence ID" value="GFD01776.1"/>
    <property type="molecule type" value="Genomic_DNA"/>
</dbReference>
<name>A0A699SYQ1_TANCI</name>
<sequence length="74" mass="7926">MKSGWHPASTDAARVAIITVQTAGSWRDPQYDLTLGAALPHPCMRAANEVAFTGAGGGHDIRPERFGNLHRDVT</sequence>
<dbReference type="AlphaFoldDB" id="A0A699SYQ1"/>
<organism evidence="2">
    <name type="scientific">Tanacetum cinerariifolium</name>
    <name type="common">Dalmatian daisy</name>
    <name type="synonym">Chrysanthemum cinerariifolium</name>
    <dbReference type="NCBI Taxonomy" id="118510"/>
    <lineage>
        <taxon>Eukaryota</taxon>
        <taxon>Viridiplantae</taxon>
        <taxon>Streptophyta</taxon>
        <taxon>Embryophyta</taxon>
        <taxon>Tracheophyta</taxon>
        <taxon>Spermatophyta</taxon>
        <taxon>Magnoliopsida</taxon>
        <taxon>eudicotyledons</taxon>
        <taxon>Gunneridae</taxon>
        <taxon>Pentapetalae</taxon>
        <taxon>asterids</taxon>
        <taxon>campanulids</taxon>
        <taxon>Asterales</taxon>
        <taxon>Asteraceae</taxon>
        <taxon>Asteroideae</taxon>
        <taxon>Anthemideae</taxon>
        <taxon>Anthemidinae</taxon>
        <taxon>Tanacetum</taxon>
    </lineage>
</organism>
<protein>
    <submittedName>
        <fullName evidence="2">Uncharacterized protein</fullName>
    </submittedName>
</protein>
<comment type="caution">
    <text evidence="2">The sequence shown here is derived from an EMBL/GenBank/DDBJ whole genome shotgun (WGS) entry which is preliminary data.</text>
</comment>
<reference evidence="2" key="1">
    <citation type="journal article" date="2019" name="Sci. Rep.">
        <title>Draft genome of Tanacetum cinerariifolium, the natural source of mosquito coil.</title>
        <authorList>
            <person name="Yamashiro T."/>
            <person name="Shiraishi A."/>
            <person name="Satake H."/>
            <person name="Nakayama K."/>
        </authorList>
    </citation>
    <scope>NUCLEOTIDE SEQUENCE</scope>
</reference>
<feature type="compositionally biased region" description="Basic and acidic residues" evidence="1">
    <location>
        <begin position="59"/>
        <end position="74"/>
    </location>
</feature>
<feature type="region of interest" description="Disordered" evidence="1">
    <location>
        <begin position="54"/>
        <end position="74"/>
    </location>
</feature>